<dbReference type="OrthoDB" id="7058913at2"/>
<gene>
    <name evidence="1" type="ORF">SAMN05444401_3301</name>
</gene>
<organism evidence="1 2">
    <name type="scientific">Clostridium amylolyticum</name>
    <dbReference type="NCBI Taxonomy" id="1121298"/>
    <lineage>
        <taxon>Bacteria</taxon>
        <taxon>Bacillati</taxon>
        <taxon>Bacillota</taxon>
        <taxon>Clostridia</taxon>
        <taxon>Eubacteriales</taxon>
        <taxon>Clostridiaceae</taxon>
        <taxon>Clostridium</taxon>
    </lineage>
</organism>
<dbReference type="AlphaFoldDB" id="A0A1M6KBP9"/>
<dbReference type="Proteomes" id="UP000184080">
    <property type="component" value="Unassembled WGS sequence"/>
</dbReference>
<accession>A0A1M6KBP9</accession>
<dbReference type="STRING" id="1121298.SAMN05444401_3301"/>
<evidence type="ECO:0008006" key="3">
    <source>
        <dbReference type="Google" id="ProtNLM"/>
    </source>
</evidence>
<sequence>MKVEPIYAENIIVGVVYNKAWQWYVTEKDLWFLDYKKLEKAYLDKGFNIEDIIDDNERIGIKVLDRKNAESFLCNIKEYLVTTDELNSMLKNKAESKGEFDDLLDFSPTIFVDFDSKRLCSMFPEPASFEDYVPEGWTGEYMDFTNLIPDKEKYWVDDTNENIFLKH</sequence>
<evidence type="ECO:0000313" key="1">
    <source>
        <dbReference type="EMBL" id="SHJ56381.1"/>
    </source>
</evidence>
<proteinExistence type="predicted"/>
<dbReference type="RefSeq" id="WP_073009184.1">
    <property type="nucleotide sequence ID" value="NZ_FQZO01000006.1"/>
</dbReference>
<name>A0A1M6KBP9_9CLOT</name>
<dbReference type="EMBL" id="FQZO01000006">
    <property type="protein sequence ID" value="SHJ56381.1"/>
    <property type="molecule type" value="Genomic_DNA"/>
</dbReference>
<keyword evidence="2" id="KW-1185">Reference proteome</keyword>
<reference evidence="1 2" key="1">
    <citation type="submission" date="2016-11" db="EMBL/GenBank/DDBJ databases">
        <authorList>
            <person name="Jaros S."/>
            <person name="Januszkiewicz K."/>
            <person name="Wedrychowicz H."/>
        </authorList>
    </citation>
    <scope>NUCLEOTIDE SEQUENCE [LARGE SCALE GENOMIC DNA]</scope>
    <source>
        <strain evidence="1 2">DSM 21864</strain>
    </source>
</reference>
<protein>
    <recommendedName>
        <fullName evidence="3">Group-specific protein</fullName>
    </recommendedName>
</protein>
<evidence type="ECO:0000313" key="2">
    <source>
        <dbReference type="Proteomes" id="UP000184080"/>
    </source>
</evidence>